<proteinExistence type="predicted"/>
<protein>
    <submittedName>
        <fullName evidence="2">Uncharacterized protein</fullName>
    </submittedName>
</protein>
<sequence length="947" mass="107218">MATLVVKLVYTCPLYSGSKPIGVPLKERASTARLITLNNDHRDHLLSLSRIVKLYYTSGRRGSMTEHVFLSATKFPSRYPPTNIDKRWVCRQRRLPFTSNYWKCGRVASIFDIPAELIGQVIWPRRRQMMPTLVTFALAIVITFHSVISYPTSSYLGGSFFQWSKSKDLEIRSKDRYSLIYTYQRVAILVVKSVQAFTVLREKALKQEDIDNYDNTDRDRQLDIPPILHEEQDLSDYFPNDALLYSPTEHVQPSTFQSHGQYQSSADAELSDRDWMAYMQRQSPPHLLRTNGFTLRTQRLSRLNQAVKRDDLGCSKCERKPIESLLRMCPRFAKTTLTIMDKEIVQKIEGYISTECSALLNKPVTVFNASHEDVRKSIDYLVTVGSGVISQTMCGILDGNVKPDTARRAGGHISSIAASVSTRYEGLYCQFLPSSTQRMSILRGAAWSKYCIPPKSLVQHTQLPGNITNGTFSWIPVKEEVKEDRLLPTFPSFFYRSSPPSQPLPATGRFFRWSLPSAAIPTVKSVVSATDTLIYFFKPRYIFHLTAFNVLILKQVRHGVHSHVSSTRFLLTCADSMKRSKTQWKVVLLKVQSMDKPSKFQGQTVDVVERYIGQIIFIQTKCCWNNNLLSDVCQWFGHFMAAPEVVISGSPLNGQSYISFSLSKHDGCQSNLKSLIEKKSWNRFLIPTRFRLHTSADPGAAAAGCTGVCMALSHRVEVSVLDWIPLDSRFCAVCLAMSVKEPRKWEVDQCPFVTSAFASTDCSSDADRVRCGQIAWQLTDWQIRMLDEFTRILLENLFQMLGRDCHFLHSAGNFACGTAPPGARKHWISDQTVALVKSRRNIPTGPEHNPVRGIIGRQVKGSEDSTTLLQTASQYGTRYPFFGMLSVRITIKQVSGQCLQAQMHAIVGCKNLKLRVGSNFVLLIKRDRIAYKFRVHVALVRLVIGRP</sequence>
<evidence type="ECO:0000256" key="1">
    <source>
        <dbReference type="SAM" id="Phobius"/>
    </source>
</evidence>
<dbReference type="AlphaFoldDB" id="G7YSF8"/>
<keyword evidence="3" id="KW-1185">Reference proteome</keyword>
<keyword evidence="1" id="KW-0472">Membrane</keyword>
<name>G7YSF8_CLOSI</name>
<keyword evidence="1" id="KW-1133">Transmembrane helix</keyword>
<evidence type="ECO:0000313" key="2">
    <source>
        <dbReference type="EMBL" id="GAA55888.1"/>
    </source>
</evidence>
<reference key="2">
    <citation type="submission" date="2011-10" db="EMBL/GenBank/DDBJ databases">
        <title>The genome and transcriptome sequence of Clonorchis sinensis provide insights into the carcinogenic liver fluke.</title>
        <authorList>
            <person name="Wang X."/>
            <person name="Huang Y."/>
            <person name="Chen W."/>
            <person name="Liu H."/>
            <person name="Guo L."/>
            <person name="Chen Y."/>
            <person name="Luo F."/>
            <person name="Zhou W."/>
            <person name="Sun J."/>
            <person name="Mao Q."/>
            <person name="Liang P."/>
            <person name="Zhou C."/>
            <person name="Tian Y."/>
            <person name="Men J."/>
            <person name="Lv X."/>
            <person name="Huang L."/>
            <person name="Zhou J."/>
            <person name="Hu Y."/>
            <person name="Li R."/>
            <person name="Zhang F."/>
            <person name="Lei H."/>
            <person name="Li X."/>
            <person name="Hu X."/>
            <person name="Liang C."/>
            <person name="Xu J."/>
            <person name="Wu Z."/>
            <person name="Yu X."/>
        </authorList>
    </citation>
    <scope>NUCLEOTIDE SEQUENCE</scope>
    <source>
        <strain>Henan</strain>
    </source>
</reference>
<gene>
    <name evidence="2" type="ORF">CLF_109273</name>
</gene>
<organism evidence="2 3">
    <name type="scientific">Clonorchis sinensis</name>
    <name type="common">Chinese liver fluke</name>
    <dbReference type="NCBI Taxonomy" id="79923"/>
    <lineage>
        <taxon>Eukaryota</taxon>
        <taxon>Metazoa</taxon>
        <taxon>Spiralia</taxon>
        <taxon>Lophotrochozoa</taxon>
        <taxon>Platyhelminthes</taxon>
        <taxon>Trematoda</taxon>
        <taxon>Digenea</taxon>
        <taxon>Opisthorchiida</taxon>
        <taxon>Opisthorchiata</taxon>
        <taxon>Opisthorchiidae</taxon>
        <taxon>Clonorchis</taxon>
    </lineage>
</organism>
<feature type="non-terminal residue" evidence="2">
    <location>
        <position position="947"/>
    </location>
</feature>
<keyword evidence="1" id="KW-0812">Transmembrane</keyword>
<feature type="transmembrane region" description="Helical" evidence="1">
    <location>
        <begin position="133"/>
        <end position="152"/>
    </location>
</feature>
<reference evidence="2" key="1">
    <citation type="journal article" date="2011" name="Genome Biol.">
        <title>The draft genome of the carcinogenic human liver fluke Clonorchis sinensis.</title>
        <authorList>
            <person name="Wang X."/>
            <person name="Chen W."/>
            <person name="Huang Y."/>
            <person name="Sun J."/>
            <person name="Men J."/>
            <person name="Liu H."/>
            <person name="Luo F."/>
            <person name="Guo L."/>
            <person name="Lv X."/>
            <person name="Deng C."/>
            <person name="Zhou C."/>
            <person name="Fan Y."/>
            <person name="Li X."/>
            <person name="Huang L."/>
            <person name="Hu Y."/>
            <person name="Liang C."/>
            <person name="Hu X."/>
            <person name="Xu J."/>
            <person name="Yu X."/>
        </authorList>
    </citation>
    <scope>NUCLEOTIDE SEQUENCE [LARGE SCALE GENOMIC DNA]</scope>
    <source>
        <strain evidence="2">Henan</strain>
    </source>
</reference>
<dbReference type="Proteomes" id="UP000008909">
    <property type="component" value="Unassembled WGS sequence"/>
</dbReference>
<dbReference type="EMBL" id="DF144106">
    <property type="protein sequence ID" value="GAA55888.1"/>
    <property type="molecule type" value="Genomic_DNA"/>
</dbReference>
<evidence type="ECO:0000313" key="3">
    <source>
        <dbReference type="Proteomes" id="UP000008909"/>
    </source>
</evidence>
<accession>G7YSF8</accession>